<dbReference type="PANTHER" id="PTHR13243">
    <property type="entry name" value="HSPC111 PROTEIN-RELATED"/>
    <property type="match status" value="1"/>
</dbReference>
<evidence type="ECO:0000313" key="6">
    <source>
        <dbReference type="EMBL" id="JAG62049.1"/>
    </source>
</evidence>
<sequence length="176" mass="20884">MVKIKKLKRKKTYKYNVNRKRMKNRMKKRPAITCEQMKGEWDSRKSVKENLRQMGLTSDVNATIKIPTDRPAELMVVDSLPDPKKTHVVMELEADAKAPRQKNFRLPNSQVFWLSKLIDKYGEDYQAMARDRKMNAFQETWKQLRQKIKTFKNIPEQWDAYLEKKAMEQETGTTSV</sequence>
<accession>A0A0A9WRS0</accession>
<dbReference type="InterPro" id="IPR019002">
    <property type="entry name" value="Ribosome_biogenesis_Nop16"/>
</dbReference>
<evidence type="ECO:0000256" key="1">
    <source>
        <dbReference type="ARBA" id="ARBA00004604"/>
    </source>
</evidence>
<dbReference type="AlphaFoldDB" id="A0A0A9WRS0"/>
<dbReference type="PANTHER" id="PTHR13243:SF1">
    <property type="entry name" value="NUCLEOLAR PROTEIN 16"/>
    <property type="match status" value="1"/>
</dbReference>
<dbReference type="Pfam" id="PF09420">
    <property type="entry name" value="Nop16"/>
    <property type="match status" value="2"/>
</dbReference>
<dbReference type="GO" id="GO:0042273">
    <property type="term" value="P:ribosomal large subunit biogenesis"/>
    <property type="evidence" value="ECO:0007669"/>
    <property type="project" value="TreeGrafter"/>
</dbReference>
<evidence type="ECO:0000313" key="5">
    <source>
        <dbReference type="EMBL" id="JAG09158.1"/>
    </source>
</evidence>
<gene>
    <name evidence="5" type="primary">Nop16</name>
    <name evidence="5" type="ORF">CM83_27653</name>
    <name evidence="7" type="ORF">g.34822</name>
</gene>
<organism evidence="5">
    <name type="scientific">Lygus hesperus</name>
    <name type="common">Western plant bug</name>
    <dbReference type="NCBI Taxonomy" id="30085"/>
    <lineage>
        <taxon>Eukaryota</taxon>
        <taxon>Metazoa</taxon>
        <taxon>Ecdysozoa</taxon>
        <taxon>Arthropoda</taxon>
        <taxon>Hexapoda</taxon>
        <taxon>Insecta</taxon>
        <taxon>Pterygota</taxon>
        <taxon>Neoptera</taxon>
        <taxon>Paraneoptera</taxon>
        <taxon>Hemiptera</taxon>
        <taxon>Heteroptera</taxon>
        <taxon>Panheteroptera</taxon>
        <taxon>Cimicomorpha</taxon>
        <taxon>Miridae</taxon>
        <taxon>Mirini</taxon>
        <taxon>Lygus</taxon>
    </lineage>
</organism>
<evidence type="ECO:0000313" key="7">
    <source>
        <dbReference type="EMBL" id="JAP99194.1"/>
    </source>
</evidence>
<name>A0A0A9WRS0_LYGHE</name>
<comment type="subcellular location">
    <subcellularLocation>
        <location evidence="1">Nucleus</location>
        <location evidence="1">Nucleolus</location>
    </subcellularLocation>
</comment>
<reference evidence="5" key="1">
    <citation type="journal article" date="2014" name="PLoS ONE">
        <title>Transcriptome-Based Identification of ABC Transporters in the Western Tarnished Plant Bug Lygus hesperus.</title>
        <authorList>
            <person name="Hull J.J."/>
            <person name="Chaney K."/>
            <person name="Geib S.M."/>
            <person name="Fabrick J.A."/>
            <person name="Brent C.S."/>
            <person name="Walsh D."/>
            <person name="Lavine L.C."/>
        </authorList>
    </citation>
    <scope>NUCLEOTIDE SEQUENCE</scope>
</reference>
<evidence type="ECO:0000256" key="2">
    <source>
        <dbReference type="ARBA" id="ARBA00008479"/>
    </source>
</evidence>
<protein>
    <recommendedName>
        <fullName evidence="3">Nucleolar protein 16</fullName>
    </recommendedName>
</protein>
<dbReference type="EMBL" id="GBHO01034446">
    <property type="protein sequence ID" value="JAG09158.1"/>
    <property type="molecule type" value="Transcribed_RNA"/>
</dbReference>
<dbReference type="EMBL" id="GDHC01019434">
    <property type="protein sequence ID" value="JAP99194.1"/>
    <property type="molecule type" value="Transcribed_RNA"/>
</dbReference>
<evidence type="ECO:0000256" key="3">
    <source>
        <dbReference type="ARBA" id="ARBA00015522"/>
    </source>
</evidence>
<reference evidence="6" key="3">
    <citation type="submission" date="2014-09" db="EMBL/GenBank/DDBJ databases">
        <authorList>
            <person name="Magalhaes I.L.F."/>
            <person name="Oliveira U."/>
            <person name="Santos F.R."/>
            <person name="Vidigal T.H.D.A."/>
            <person name="Brescovit A.D."/>
            <person name="Santos A.J."/>
        </authorList>
    </citation>
    <scope>NUCLEOTIDE SEQUENCE</scope>
</reference>
<reference evidence="5" key="2">
    <citation type="submission" date="2014-07" db="EMBL/GenBank/DDBJ databases">
        <authorList>
            <person name="Hull J."/>
        </authorList>
    </citation>
    <scope>NUCLEOTIDE SEQUENCE</scope>
</reference>
<reference evidence="7" key="4">
    <citation type="journal article" date="2016" name="Gigascience">
        <title>De novo construction of an expanded transcriptome assembly for the western tarnished plant bug, Lygus hesperus.</title>
        <authorList>
            <person name="Tassone E.E."/>
            <person name="Geib S.M."/>
            <person name="Hall B."/>
            <person name="Fabrick J.A."/>
            <person name="Brent C.S."/>
            <person name="Hull J.J."/>
        </authorList>
    </citation>
    <scope>NUCLEOTIDE SEQUENCE</scope>
</reference>
<comment type="similarity">
    <text evidence="2">Belongs to the NOP16 family.</text>
</comment>
<dbReference type="GO" id="GO:0005730">
    <property type="term" value="C:nucleolus"/>
    <property type="evidence" value="ECO:0007669"/>
    <property type="project" value="UniProtKB-SubCell"/>
</dbReference>
<evidence type="ECO:0000256" key="4">
    <source>
        <dbReference type="ARBA" id="ARBA00023242"/>
    </source>
</evidence>
<proteinExistence type="inferred from homology"/>
<keyword evidence="4" id="KW-0539">Nucleus</keyword>
<dbReference type="EMBL" id="GBRD01003772">
    <property type="protein sequence ID" value="JAG62049.1"/>
    <property type="molecule type" value="Transcribed_RNA"/>
</dbReference>